<accession>A0A8B5Y9S6</accession>
<dbReference type="SUPFAM" id="SSF69304">
    <property type="entry name" value="Tricorn protease N-terminal domain"/>
    <property type="match status" value="1"/>
</dbReference>
<name>A0A8B5Y9S6_BACLI</name>
<proteinExistence type="inferred from homology"/>
<evidence type="ECO:0000313" key="3">
    <source>
        <dbReference type="Proteomes" id="UP000435910"/>
    </source>
</evidence>
<reference evidence="2 3" key="1">
    <citation type="submission" date="2019-06" db="EMBL/GenBank/DDBJ databases">
        <title>Genome sequence analysis of &gt;100 Bacillus licheniformis strains suggests intrinsic resistance to this species.</title>
        <authorList>
            <person name="Wels M."/>
            <person name="Siezen R.J."/>
            <person name="Johansen E."/>
            <person name="Stuer-Lauridsen B."/>
            <person name="Bjerre K."/>
            <person name="Nielsen B.K.K."/>
        </authorList>
    </citation>
    <scope>NUCLEOTIDE SEQUENCE [LARGE SCALE GENOMIC DNA]</scope>
    <source>
        <strain evidence="2 3">BAC-16736</strain>
    </source>
</reference>
<evidence type="ECO:0000313" key="2">
    <source>
        <dbReference type="EMBL" id="TWL24369.1"/>
    </source>
</evidence>
<gene>
    <name evidence="2" type="ORF">CHCC16736_1170</name>
</gene>
<evidence type="ECO:0000256" key="1">
    <source>
        <dbReference type="ARBA" id="ARBA00009820"/>
    </source>
</evidence>
<dbReference type="EMBL" id="NILC01000027">
    <property type="protein sequence ID" value="TWL24369.1"/>
    <property type="molecule type" value="Genomic_DNA"/>
</dbReference>
<dbReference type="Pfam" id="PF07676">
    <property type="entry name" value="PD40"/>
    <property type="match status" value="1"/>
</dbReference>
<dbReference type="RefSeq" id="WP_427847150.1">
    <property type="nucleotide sequence ID" value="NZ_CP154901.1"/>
</dbReference>
<dbReference type="PANTHER" id="PTHR36842">
    <property type="entry name" value="PROTEIN TOLB HOMOLOG"/>
    <property type="match status" value="1"/>
</dbReference>
<dbReference type="AlphaFoldDB" id="A0A8B5Y9S6"/>
<comment type="similarity">
    <text evidence="1">Belongs to the TolB family.</text>
</comment>
<dbReference type="InterPro" id="IPR011042">
    <property type="entry name" value="6-blade_b-propeller_TolB-like"/>
</dbReference>
<comment type="caution">
    <text evidence="2">The sequence shown here is derived from an EMBL/GenBank/DDBJ whole genome shotgun (WGS) entry which is preliminary data.</text>
</comment>
<dbReference type="Proteomes" id="UP000435910">
    <property type="component" value="Unassembled WGS sequence"/>
</dbReference>
<dbReference type="Gene3D" id="2.120.10.30">
    <property type="entry name" value="TolB, C-terminal domain"/>
    <property type="match status" value="1"/>
</dbReference>
<sequence length="356" mass="40330">MKQEKSFSCFFQLAGSNMKKVSVVLLAAVILAAGAFAAVRYFVPEKAEPAKSGGSDLLVSITDQKLMTAYYENQNKLYEEKMTDYPAMALDRKKRILYYTNTDNSNVKHLIRLDLQSGKKTTLYSGDEYVDGLSLSADGSKLFMRYNLVEERNFHLASFDLKQKAFHVIYPSLKNKDETVSYYQYNKADNQFVMLHYSLKEDYQKTDDANNKGVPPEPTNMNISMAGVKDRQKVRTIAKFINDVAISPDGKTIVFTESADDQKAIYAMDAETKKYKAIISDQQAFSLVDSAQPQFSKDGKKLYFLAEAKDAKLLEDETGSEARVRTIYSYDMDTKKVSKAWEKTNGIINTFTVIDE</sequence>
<protein>
    <submittedName>
        <fullName evidence="2">Protein TolB</fullName>
    </submittedName>
</protein>
<organism evidence="2 3">
    <name type="scientific">Bacillus licheniformis</name>
    <dbReference type="NCBI Taxonomy" id="1402"/>
    <lineage>
        <taxon>Bacteria</taxon>
        <taxon>Bacillati</taxon>
        <taxon>Bacillota</taxon>
        <taxon>Bacilli</taxon>
        <taxon>Bacillales</taxon>
        <taxon>Bacillaceae</taxon>
        <taxon>Bacillus</taxon>
    </lineage>
</organism>
<dbReference type="InterPro" id="IPR011659">
    <property type="entry name" value="WD40"/>
</dbReference>